<protein>
    <submittedName>
        <fullName evidence="1">Uncharacterized protein</fullName>
    </submittedName>
</protein>
<reference evidence="1 2" key="1">
    <citation type="submission" date="2019-01" db="EMBL/GenBank/DDBJ databases">
        <title>Complete genome sequence of Cohnella hallensis HS21 isolated from Korean fir (Abies koreana) rhizospheric soil.</title>
        <authorList>
            <person name="Jiang L."/>
            <person name="Kang S.W."/>
            <person name="Kim S."/>
            <person name="Jung J."/>
            <person name="Kim C.Y."/>
            <person name="Kim D.H."/>
            <person name="Kim S.W."/>
            <person name="Lee J."/>
        </authorList>
    </citation>
    <scope>NUCLEOTIDE SEQUENCE [LARGE SCALE GENOMIC DNA]</scope>
    <source>
        <strain evidence="1 2">HS21</strain>
    </source>
</reference>
<name>A0A3T1CYH4_9BACL</name>
<dbReference type="EMBL" id="AP019400">
    <property type="protein sequence ID" value="BBI30878.1"/>
    <property type="molecule type" value="Genomic_DNA"/>
</dbReference>
<accession>A0A3T1CYH4</accession>
<gene>
    <name evidence="1" type="ORF">KCTCHS21_02770</name>
</gene>
<evidence type="ECO:0000313" key="1">
    <source>
        <dbReference type="EMBL" id="BBI30878.1"/>
    </source>
</evidence>
<sequence length="63" mass="7100">MVIETMTEFVRPLTIISMVKKPVAAVVRPLTIIPYISLTEWGREEVPDSETLFSSQMFNGNSV</sequence>
<evidence type="ECO:0000313" key="2">
    <source>
        <dbReference type="Proteomes" id="UP000289856"/>
    </source>
</evidence>
<proteinExistence type="predicted"/>
<dbReference type="KEGG" id="cohn:KCTCHS21_02770"/>
<keyword evidence="2" id="KW-1185">Reference proteome</keyword>
<organism evidence="1 2">
    <name type="scientific">Cohnella abietis</name>
    <dbReference type="NCBI Taxonomy" id="2507935"/>
    <lineage>
        <taxon>Bacteria</taxon>
        <taxon>Bacillati</taxon>
        <taxon>Bacillota</taxon>
        <taxon>Bacilli</taxon>
        <taxon>Bacillales</taxon>
        <taxon>Paenibacillaceae</taxon>
        <taxon>Cohnella</taxon>
    </lineage>
</organism>
<dbReference type="AlphaFoldDB" id="A0A3T1CYH4"/>
<dbReference type="Proteomes" id="UP000289856">
    <property type="component" value="Chromosome"/>
</dbReference>